<dbReference type="Proteomes" id="UP000248975">
    <property type="component" value="Unassembled WGS sequence"/>
</dbReference>
<proteinExistence type="inferred from homology"/>
<dbReference type="PANTHER" id="PTHR30041:SF8">
    <property type="entry name" value="PROTEIN YFFB"/>
    <property type="match status" value="1"/>
</dbReference>
<name>A0A2W5S3W5_CERSP</name>
<reference evidence="3 4" key="1">
    <citation type="submission" date="2017-08" db="EMBL/GenBank/DDBJ databases">
        <title>Infants hospitalized years apart are colonized by the same room-sourced microbial strains.</title>
        <authorList>
            <person name="Brooks B."/>
            <person name="Olm M.R."/>
            <person name="Firek B.A."/>
            <person name="Baker R."/>
            <person name="Thomas B.C."/>
            <person name="Morowitz M.J."/>
            <person name="Banfield J.F."/>
        </authorList>
    </citation>
    <scope>NUCLEOTIDE SEQUENCE [LARGE SCALE GENOMIC DNA]</scope>
    <source>
        <strain evidence="3">S2_003_000_R2_11</strain>
    </source>
</reference>
<dbReference type="EMBL" id="QFQS01000003">
    <property type="protein sequence ID" value="PZQ96756.1"/>
    <property type="molecule type" value="Genomic_DNA"/>
</dbReference>
<dbReference type="AlphaFoldDB" id="A0A2W5S3W5"/>
<evidence type="ECO:0000256" key="1">
    <source>
        <dbReference type="ARBA" id="ARBA00007198"/>
    </source>
</evidence>
<dbReference type="SUPFAM" id="SSF52833">
    <property type="entry name" value="Thioredoxin-like"/>
    <property type="match status" value="1"/>
</dbReference>
<evidence type="ECO:0008006" key="5">
    <source>
        <dbReference type="Google" id="ProtNLM"/>
    </source>
</evidence>
<comment type="similarity">
    <text evidence="1 2">Belongs to the ArsC family.</text>
</comment>
<dbReference type="InterPro" id="IPR036249">
    <property type="entry name" value="Thioredoxin-like_sf"/>
</dbReference>
<dbReference type="Pfam" id="PF03960">
    <property type="entry name" value="ArsC"/>
    <property type="match status" value="1"/>
</dbReference>
<sequence length="108" mass="12001">MILYGIPTCDTCKAALKALKGAGHEVDFRDVRADPLQPAEIQEFVTEFGDAIVNRASTTWRSLNDWLKASEPEEQLAAQPTLMKRPVIRTVDKLYLGWDAGVQKTLLG</sequence>
<dbReference type="InterPro" id="IPR006660">
    <property type="entry name" value="Arsenate_reductase-like"/>
</dbReference>
<comment type="caution">
    <text evidence="3">The sequence shown here is derived from an EMBL/GenBank/DDBJ whole genome shotgun (WGS) entry which is preliminary data.</text>
</comment>
<protein>
    <recommendedName>
        <fullName evidence="5">Arsenate reductase</fullName>
    </recommendedName>
</protein>
<dbReference type="Gene3D" id="3.40.30.10">
    <property type="entry name" value="Glutaredoxin"/>
    <property type="match status" value="1"/>
</dbReference>
<evidence type="ECO:0000313" key="4">
    <source>
        <dbReference type="Proteomes" id="UP000248975"/>
    </source>
</evidence>
<evidence type="ECO:0000313" key="3">
    <source>
        <dbReference type="EMBL" id="PZQ96756.1"/>
    </source>
</evidence>
<evidence type="ECO:0000256" key="2">
    <source>
        <dbReference type="PROSITE-ProRule" id="PRU01282"/>
    </source>
</evidence>
<gene>
    <name evidence="3" type="ORF">DI533_14310</name>
</gene>
<dbReference type="PROSITE" id="PS51353">
    <property type="entry name" value="ARSC"/>
    <property type="match status" value="1"/>
</dbReference>
<dbReference type="PANTHER" id="PTHR30041">
    <property type="entry name" value="ARSENATE REDUCTASE"/>
    <property type="match status" value="1"/>
</dbReference>
<accession>A0A2W5S3W5</accession>
<organism evidence="3 4">
    <name type="scientific">Cereibacter sphaeroides</name>
    <name type="common">Rhodobacter sphaeroides</name>
    <dbReference type="NCBI Taxonomy" id="1063"/>
    <lineage>
        <taxon>Bacteria</taxon>
        <taxon>Pseudomonadati</taxon>
        <taxon>Pseudomonadota</taxon>
        <taxon>Alphaproteobacteria</taxon>
        <taxon>Rhodobacterales</taxon>
        <taxon>Paracoccaceae</taxon>
        <taxon>Cereibacter</taxon>
    </lineage>
</organism>